<gene>
    <name evidence="10" type="ORF">RZN69_12505</name>
</gene>
<dbReference type="SMART" id="SM00862">
    <property type="entry name" value="Trans_reg_C"/>
    <property type="match status" value="1"/>
</dbReference>
<dbReference type="GO" id="GO:0032993">
    <property type="term" value="C:protein-DNA complex"/>
    <property type="evidence" value="ECO:0007669"/>
    <property type="project" value="TreeGrafter"/>
</dbReference>
<evidence type="ECO:0000259" key="9">
    <source>
        <dbReference type="PROSITE" id="PS51755"/>
    </source>
</evidence>
<dbReference type="PANTHER" id="PTHR48111:SF1">
    <property type="entry name" value="TWO-COMPONENT RESPONSE REGULATOR ORR33"/>
    <property type="match status" value="1"/>
</dbReference>
<evidence type="ECO:0000256" key="7">
    <source>
        <dbReference type="PROSITE-ProRule" id="PRU01091"/>
    </source>
</evidence>
<dbReference type="PANTHER" id="PTHR48111">
    <property type="entry name" value="REGULATOR OF RPOS"/>
    <property type="match status" value="1"/>
</dbReference>
<dbReference type="Gene3D" id="6.10.250.690">
    <property type="match status" value="1"/>
</dbReference>
<evidence type="ECO:0000256" key="6">
    <source>
        <dbReference type="PROSITE-ProRule" id="PRU00169"/>
    </source>
</evidence>
<dbReference type="FunFam" id="3.40.50.2300:FF:000001">
    <property type="entry name" value="DNA-binding response regulator PhoB"/>
    <property type="match status" value="1"/>
</dbReference>
<keyword evidence="11" id="KW-1185">Reference proteome</keyword>
<dbReference type="GO" id="GO:0000156">
    <property type="term" value="F:phosphorelay response regulator activity"/>
    <property type="evidence" value="ECO:0007669"/>
    <property type="project" value="TreeGrafter"/>
</dbReference>
<dbReference type="CDD" id="cd00383">
    <property type="entry name" value="trans_reg_C"/>
    <property type="match status" value="1"/>
</dbReference>
<dbReference type="Pfam" id="PF00072">
    <property type="entry name" value="Response_reg"/>
    <property type="match status" value="1"/>
</dbReference>
<evidence type="ECO:0000259" key="8">
    <source>
        <dbReference type="PROSITE" id="PS50110"/>
    </source>
</evidence>
<keyword evidence="2" id="KW-0902">Two-component regulatory system</keyword>
<feature type="domain" description="OmpR/PhoB-type" evidence="9">
    <location>
        <begin position="124"/>
        <end position="218"/>
    </location>
</feature>
<evidence type="ECO:0000313" key="10">
    <source>
        <dbReference type="EMBL" id="WOO39437.1"/>
    </source>
</evidence>
<evidence type="ECO:0000256" key="2">
    <source>
        <dbReference type="ARBA" id="ARBA00023012"/>
    </source>
</evidence>
<keyword evidence="4 7" id="KW-0238">DNA-binding</keyword>
<feature type="modified residue" description="4-aspartylphosphate" evidence="6">
    <location>
        <position position="51"/>
    </location>
</feature>
<evidence type="ECO:0000256" key="5">
    <source>
        <dbReference type="ARBA" id="ARBA00023163"/>
    </source>
</evidence>
<dbReference type="Gene3D" id="1.10.10.10">
    <property type="entry name" value="Winged helix-like DNA-binding domain superfamily/Winged helix DNA-binding domain"/>
    <property type="match status" value="1"/>
</dbReference>
<evidence type="ECO:0000256" key="3">
    <source>
        <dbReference type="ARBA" id="ARBA00023015"/>
    </source>
</evidence>
<dbReference type="InterPro" id="IPR001789">
    <property type="entry name" value="Sig_transdc_resp-reg_receiver"/>
</dbReference>
<keyword evidence="3" id="KW-0805">Transcription regulation</keyword>
<dbReference type="InterPro" id="IPR001867">
    <property type="entry name" value="OmpR/PhoB-type_DNA-bd"/>
</dbReference>
<sequence length="218" mass="25190">MKILIVEDNDRLRKSLLDYIRDEGYAADAAANGEEGLYKALNWDYDLIVLDVMLPKLDGWQVMEELRKSNRDMPVIMLTARDQVADRVKGLNFGADDYMVKPFEMDELIARIGAVLRRNKGTVNPLIKVGTIEMNTAARTVHNNGQLQQITAREYALLEILMTHQGEVVSRDYIYEHLFDERDESISNMLDVYIYKLRQKFGKNYLQTRRGMGYIFAA</sequence>
<dbReference type="SMART" id="SM00448">
    <property type="entry name" value="REC"/>
    <property type="match status" value="1"/>
</dbReference>
<dbReference type="InterPro" id="IPR011006">
    <property type="entry name" value="CheY-like_superfamily"/>
</dbReference>
<dbReference type="Proteomes" id="UP001304300">
    <property type="component" value="Chromosome"/>
</dbReference>
<name>A0AAQ3QUA2_9BACT</name>
<dbReference type="PROSITE" id="PS50110">
    <property type="entry name" value="RESPONSE_REGULATORY"/>
    <property type="match status" value="1"/>
</dbReference>
<dbReference type="PROSITE" id="PS51755">
    <property type="entry name" value="OMPR_PHOB"/>
    <property type="match status" value="1"/>
</dbReference>
<dbReference type="Gene3D" id="3.40.50.2300">
    <property type="match status" value="1"/>
</dbReference>
<organism evidence="10 11">
    <name type="scientific">Rubellicoccus peritrichatus</name>
    <dbReference type="NCBI Taxonomy" id="3080537"/>
    <lineage>
        <taxon>Bacteria</taxon>
        <taxon>Pseudomonadati</taxon>
        <taxon>Verrucomicrobiota</taxon>
        <taxon>Opitutia</taxon>
        <taxon>Puniceicoccales</taxon>
        <taxon>Cerasicoccaceae</taxon>
        <taxon>Rubellicoccus</taxon>
    </lineage>
</organism>
<dbReference type="Pfam" id="PF00486">
    <property type="entry name" value="Trans_reg_C"/>
    <property type="match status" value="1"/>
</dbReference>
<protein>
    <submittedName>
        <fullName evidence="10">Response regulator transcription factor</fullName>
    </submittedName>
</protein>
<dbReference type="InterPro" id="IPR039420">
    <property type="entry name" value="WalR-like"/>
</dbReference>
<evidence type="ECO:0000313" key="11">
    <source>
        <dbReference type="Proteomes" id="UP001304300"/>
    </source>
</evidence>
<evidence type="ECO:0000256" key="1">
    <source>
        <dbReference type="ARBA" id="ARBA00022553"/>
    </source>
</evidence>
<evidence type="ECO:0000256" key="4">
    <source>
        <dbReference type="ARBA" id="ARBA00023125"/>
    </source>
</evidence>
<keyword evidence="1 6" id="KW-0597">Phosphoprotein</keyword>
<dbReference type="KEGG" id="puo:RZN69_12505"/>
<reference evidence="10 11" key="1">
    <citation type="submission" date="2023-10" db="EMBL/GenBank/DDBJ databases">
        <title>Rubellicoccus peritrichatus gen. nov., sp. nov., isolated from an algae of coral reef tank.</title>
        <authorList>
            <person name="Luo J."/>
        </authorList>
    </citation>
    <scope>NUCLEOTIDE SEQUENCE [LARGE SCALE GENOMIC DNA]</scope>
    <source>
        <strain evidence="10 11">CR14</strain>
    </source>
</reference>
<accession>A0AAQ3QUA2</accession>
<dbReference type="InterPro" id="IPR036388">
    <property type="entry name" value="WH-like_DNA-bd_sf"/>
</dbReference>
<keyword evidence="5" id="KW-0804">Transcription</keyword>
<proteinExistence type="predicted"/>
<dbReference type="SUPFAM" id="SSF52172">
    <property type="entry name" value="CheY-like"/>
    <property type="match status" value="1"/>
</dbReference>
<dbReference type="EMBL" id="CP136920">
    <property type="protein sequence ID" value="WOO39437.1"/>
    <property type="molecule type" value="Genomic_DNA"/>
</dbReference>
<dbReference type="AlphaFoldDB" id="A0AAQ3QUA2"/>
<feature type="domain" description="Response regulatory" evidence="8">
    <location>
        <begin position="2"/>
        <end position="116"/>
    </location>
</feature>
<dbReference type="RefSeq" id="WP_317831329.1">
    <property type="nucleotide sequence ID" value="NZ_CP136920.1"/>
</dbReference>
<dbReference type="GO" id="GO:0005829">
    <property type="term" value="C:cytosol"/>
    <property type="evidence" value="ECO:0007669"/>
    <property type="project" value="TreeGrafter"/>
</dbReference>
<dbReference type="GO" id="GO:0006355">
    <property type="term" value="P:regulation of DNA-templated transcription"/>
    <property type="evidence" value="ECO:0007669"/>
    <property type="project" value="InterPro"/>
</dbReference>
<feature type="DNA-binding region" description="OmpR/PhoB-type" evidence="7">
    <location>
        <begin position="124"/>
        <end position="218"/>
    </location>
</feature>
<dbReference type="GO" id="GO:0000976">
    <property type="term" value="F:transcription cis-regulatory region binding"/>
    <property type="evidence" value="ECO:0007669"/>
    <property type="project" value="TreeGrafter"/>
</dbReference>